<feature type="compositionally biased region" description="Acidic residues" evidence="1">
    <location>
        <begin position="466"/>
        <end position="475"/>
    </location>
</feature>
<feature type="region of interest" description="Disordered" evidence="1">
    <location>
        <begin position="81"/>
        <end position="174"/>
    </location>
</feature>
<evidence type="ECO:0000256" key="1">
    <source>
        <dbReference type="SAM" id="MobiDB-lite"/>
    </source>
</evidence>
<dbReference type="RefSeq" id="WP_061078493.1">
    <property type="nucleotide sequence ID" value="NZ_JAAXPG010000006.1"/>
</dbReference>
<feature type="compositionally biased region" description="Basic and acidic residues" evidence="1">
    <location>
        <begin position="355"/>
        <end position="368"/>
    </location>
</feature>
<dbReference type="EMBL" id="JAAXPG010000006">
    <property type="protein sequence ID" value="NKY97750.1"/>
    <property type="molecule type" value="Genomic_DNA"/>
</dbReference>
<evidence type="ECO:0000313" key="3">
    <source>
        <dbReference type="EMBL" id="NKY97750.1"/>
    </source>
</evidence>
<feature type="transmembrane region" description="Helical" evidence="2">
    <location>
        <begin position="30"/>
        <end position="49"/>
    </location>
</feature>
<keyword evidence="2" id="KW-0472">Membrane</keyword>
<evidence type="ECO:0000313" key="4">
    <source>
        <dbReference type="Proteomes" id="UP000553209"/>
    </source>
</evidence>
<protein>
    <submittedName>
        <fullName evidence="3">AAA family ATPase</fullName>
    </submittedName>
</protein>
<keyword evidence="2" id="KW-0812">Transmembrane</keyword>
<accession>A0A7X6RPF4</accession>
<keyword evidence="2" id="KW-1133">Transmembrane helix</keyword>
<proteinExistence type="predicted"/>
<name>A0A7X6RPF4_9ACTN</name>
<organism evidence="3 4">
    <name type="scientific">Nocardiopsis alborubida</name>
    <dbReference type="NCBI Taxonomy" id="146802"/>
    <lineage>
        <taxon>Bacteria</taxon>
        <taxon>Bacillati</taxon>
        <taxon>Actinomycetota</taxon>
        <taxon>Actinomycetes</taxon>
        <taxon>Streptosporangiales</taxon>
        <taxon>Nocardiopsidaceae</taxon>
        <taxon>Nocardiopsis</taxon>
    </lineage>
</organism>
<evidence type="ECO:0000256" key="2">
    <source>
        <dbReference type="SAM" id="Phobius"/>
    </source>
</evidence>
<feature type="compositionally biased region" description="Basic and acidic residues" evidence="1">
    <location>
        <begin position="536"/>
        <end position="553"/>
    </location>
</feature>
<feature type="compositionally biased region" description="Basic and acidic residues" evidence="1">
    <location>
        <begin position="453"/>
        <end position="465"/>
    </location>
</feature>
<dbReference type="AlphaFoldDB" id="A0A7X6RPF4"/>
<feature type="compositionally biased region" description="Basic and acidic residues" evidence="1">
    <location>
        <begin position="120"/>
        <end position="130"/>
    </location>
</feature>
<feature type="compositionally biased region" description="Acidic residues" evidence="1">
    <location>
        <begin position="518"/>
        <end position="532"/>
    </location>
</feature>
<dbReference type="Proteomes" id="UP000553209">
    <property type="component" value="Unassembled WGS sequence"/>
</dbReference>
<feature type="compositionally biased region" description="Acidic residues" evidence="1">
    <location>
        <begin position="309"/>
        <end position="320"/>
    </location>
</feature>
<feature type="compositionally biased region" description="Basic and acidic residues" evidence="1">
    <location>
        <begin position="247"/>
        <end position="260"/>
    </location>
</feature>
<reference evidence="3 4" key="1">
    <citation type="submission" date="2020-04" db="EMBL/GenBank/DDBJ databases">
        <title>MicrobeNet Type strains.</title>
        <authorList>
            <person name="Nicholson A.C."/>
        </authorList>
    </citation>
    <scope>NUCLEOTIDE SEQUENCE [LARGE SCALE GENOMIC DNA]</scope>
    <source>
        <strain evidence="3 4">ATCC 23612</strain>
    </source>
</reference>
<feature type="region of interest" description="Disordered" evidence="1">
    <location>
        <begin position="188"/>
        <end position="568"/>
    </location>
</feature>
<keyword evidence="4" id="KW-1185">Reference proteome</keyword>
<comment type="caution">
    <text evidence="3">The sequence shown here is derived from an EMBL/GenBank/DDBJ whole genome shotgun (WGS) entry which is preliminary data.</text>
</comment>
<gene>
    <name evidence="3" type="ORF">HGB44_08695</name>
</gene>
<feature type="compositionally biased region" description="Basic and acidic residues" evidence="1">
    <location>
        <begin position="223"/>
        <end position="235"/>
    </location>
</feature>
<feature type="compositionally biased region" description="Low complexity" evidence="1">
    <location>
        <begin position="296"/>
        <end position="306"/>
    </location>
</feature>
<feature type="compositionally biased region" description="Low complexity" evidence="1">
    <location>
        <begin position="144"/>
        <end position="164"/>
    </location>
</feature>
<sequence length="568" mass="58321">MILSILATVAVLTAIAVIVAALVFAETLLVYVALGLAGVSVLLLLGALLQGRSGSGARPDRTDGLGKASVPVMAATAAAAVPTAHVESENPGRVPAPASEPVREPHATERPVWPTPAAEDAGHGEPEYDVPRWQTPTAHDWPEPDTAAHAAAPSAEPTPSWAAPPEEEQPLRAPAPWESEADIAAEDEPDTAHGTGERTAAAPGAAFTYDIPGRTPAGDGFSAEDRTPFGEHAVEEDVDDAPLADAPGERAGEDGGKERGGSVFASEEPFVYSIPRPAEAVEERFPEDGGYGSGSGASDAALLAYDVPEGQDQDGDEDGTDGQRTGASDRASFAYDIPGRSSAEETAEEDAFEDGPSRGDDSRAVRDAVEEDVDDAFFAEAPQEREAGEPSEDTAIAGADGAHDSDEAAVPTADHEDDPEEYAPERIPGGPGTDGEGPETAVLPVVSEDSGPEEGHAPDGDRGDGGTDEAADEAADGIPDSDLAEDDADDGRDARDAFSYRIPRGDDEDGARPGEAPADAEPDQEASGEDDSSAARTDHSADGSDGGDREVADRTSGTASDDASDTKR</sequence>